<evidence type="ECO:0008006" key="4">
    <source>
        <dbReference type="Google" id="ProtNLM"/>
    </source>
</evidence>
<dbReference type="AlphaFoldDB" id="D8RKT7"/>
<dbReference type="PANTHER" id="PTHR33649:SF2">
    <property type="entry name" value="PAR1 PROTEIN"/>
    <property type="match status" value="1"/>
</dbReference>
<dbReference type="OrthoDB" id="772928at2759"/>
<reference evidence="2 3" key="1">
    <citation type="journal article" date="2011" name="Science">
        <title>The Selaginella genome identifies genetic changes associated with the evolution of vascular plants.</title>
        <authorList>
            <person name="Banks J.A."/>
            <person name="Nishiyama T."/>
            <person name="Hasebe M."/>
            <person name="Bowman J.L."/>
            <person name="Gribskov M."/>
            <person name="dePamphilis C."/>
            <person name="Albert V.A."/>
            <person name="Aono N."/>
            <person name="Aoyama T."/>
            <person name="Ambrose B.A."/>
            <person name="Ashton N.W."/>
            <person name="Axtell M.J."/>
            <person name="Barker E."/>
            <person name="Barker M.S."/>
            <person name="Bennetzen J.L."/>
            <person name="Bonawitz N.D."/>
            <person name="Chapple C."/>
            <person name="Cheng C."/>
            <person name="Correa L.G."/>
            <person name="Dacre M."/>
            <person name="DeBarry J."/>
            <person name="Dreyer I."/>
            <person name="Elias M."/>
            <person name="Engstrom E.M."/>
            <person name="Estelle M."/>
            <person name="Feng L."/>
            <person name="Finet C."/>
            <person name="Floyd S.K."/>
            <person name="Frommer W.B."/>
            <person name="Fujita T."/>
            <person name="Gramzow L."/>
            <person name="Gutensohn M."/>
            <person name="Harholt J."/>
            <person name="Hattori M."/>
            <person name="Heyl A."/>
            <person name="Hirai T."/>
            <person name="Hiwatashi Y."/>
            <person name="Ishikawa M."/>
            <person name="Iwata M."/>
            <person name="Karol K.G."/>
            <person name="Koehler B."/>
            <person name="Kolukisaoglu U."/>
            <person name="Kubo M."/>
            <person name="Kurata T."/>
            <person name="Lalonde S."/>
            <person name="Li K."/>
            <person name="Li Y."/>
            <person name="Litt A."/>
            <person name="Lyons E."/>
            <person name="Manning G."/>
            <person name="Maruyama T."/>
            <person name="Michael T.P."/>
            <person name="Mikami K."/>
            <person name="Miyazaki S."/>
            <person name="Morinaga S."/>
            <person name="Murata T."/>
            <person name="Mueller-Roeber B."/>
            <person name="Nelson D.R."/>
            <person name="Obara M."/>
            <person name="Oguri Y."/>
            <person name="Olmstead R.G."/>
            <person name="Onodera N."/>
            <person name="Petersen B.L."/>
            <person name="Pils B."/>
            <person name="Prigge M."/>
            <person name="Rensing S.A."/>
            <person name="Riano-Pachon D.M."/>
            <person name="Roberts A.W."/>
            <person name="Sato Y."/>
            <person name="Scheller H.V."/>
            <person name="Schulz B."/>
            <person name="Schulz C."/>
            <person name="Shakirov E.V."/>
            <person name="Shibagaki N."/>
            <person name="Shinohara N."/>
            <person name="Shippen D.E."/>
            <person name="Soerensen I."/>
            <person name="Sotooka R."/>
            <person name="Sugimoto N."/>
            <person name="Sugita M."/>
            <person name="Sumikawa N."/>
            <person name="Tanurdzic M."/>
            <person name="Theissen G."/>
            <person name="Ulvskov P."/>
            <person name="Wakazuki S."/>
            <person name="Weng J.K."/>
            <person name="Willats W.W."/>
            <person name="Wipf D."/>
            <person name="Wolf P.G."/>
            <person name="Yang L."/>
            <person name="Zimmer A.D."/>
            <person name="Zhu Q."/>
            <person name="Mitros T."/>
            <person name="Hellsten U."/>
            <person name="Loque D."/>
            <person name="Otillar R."/>
            <person name="Salamov A."/>
            <person name="Schmutz J."/>
            <person name="Shapiro H."/>
            <person name="Lindquist E."/>
            <person name="Lucas S."/>
            <person name="Rokhsar D."/>
            <person name="Grigoriev I.V."/>
        </authorList>
    </citation>
    <scope>NUCLEOTIDE SEQUENCE [LARGE SCALE GENOMIC DNA]</scope>
</reference>
<dbReference type="InterPro" id="IPR009489">
    <property type="entry name" value="PAR1"/>
</dbReference>
<sequence>MVSTLNLFVICVTLFSISIQAALECEELAVEDCAFAVSGLGSRCVLEKRVLESKIVVYQCQTSPVLAERSEAWIETDECLAACGLERMSVGISTDGIIRKEFLSRWCSSQCQANCPNVVDLFTKLASGEDIHLPHICNFIRPSSRKLIGESLSAMSKGTKQAIDSLHNAEAPEALHGAEAPESLTFLDSSDATAPSPDFM</sequence>
<gene>
    <name evidence="2" type="ORF">SELMODRAFT_412333</name>
</gene>
<protein>
    <recommendedName>
        <fullName evidence="4">PAR1 protein</fullName>
    </recommendedName>
</protein>
<feature type="chain" id="PRO_5003121897" description="PAR1 protein" evidence="1">
    <location>
        <begin position="23"/>
        <end position="200"/>
    </location>
</feature>
<keyword evidence="1" id="KW-0732">Signal</keyword>
<dbReference type="eggNOG" id="ENOG502R0KN">
    <property type="taxonomic scope" value="Eukaryota"/>
</dbReference>
<dbReference type="Gramene" id="EFJ27293">
    <property type="protein sequence ID" value="EFJ27293"/>
    <property type="gene ID" value="SELMODRAFT_412333"/>
</dbReference>
<evidence type="ECO:0000256" key="1">
    <source>
        <dbReference type="SAM" id="SignalP"/>
    </source>
</evidence>
<evidence type="ECO:0000313" key="3">
    <source>
        <dbReference type="Proteomes" id="UP000001514"/>
    </source>
</evidence>
<name>D8RKT7_SELML</name>
<organism evidence="3">
    <name type="scientific">Selaginella moellendorffii</name>
    <name type="common">Spikemoss</name>
    <dbReference type="NCBI Taxonomy" id="88036"/>
    <lineage>
        <taxon>Eukaryota</taxon>
        <taxon>Viridiplantae</taxon>
        <taxon>Streptophyta</taxon>
        <taxon>Embryophyta</taxon>
        <taxon>Tracheophyta</taxon>
        <taxon>Lycopodiopsida</taxon>
        <taxon>Selaginellales</taxon>
        <taxon>Selaginellaceae</taxon>
        <taxon>Selaginella</taxon>
    </lineage>
</organism>
<dbReference type="InParanoid" id="D8RKT7"/>
<dbReference type="EMBL" id="GL377582">
    <property type="protein sequence ID" value="EFJ27293.1"/>
    <property type="molecule type" value="Genomic_DNA"/>
</dbReference>
<dbReference type="PANTHER" id="PTHR33649">
    <property type="entry name" value="PAR1 PROTEIN"/>
    <property type="match status" value="1"/>
</dbReference>
<dbReference type="STRING" id="88036.D8RKT7"/>
<keyword evidence="3" id="KW-1185">Reference proteome</keyword>
<dbReference type="KEGG" id="smo:SELMODRAFT_412333"/>
<dbReference type="HOGENOM" id="CLU_101177_0_0_1"/>
<proteinExistence type="predicted"/>
<dbReference type="FunCoup" id="D8RKT7">
    <property type="interactions" value="5"/>
</dbReference>
<evidence type="ECO:0000313" key="2">
    <source>
        <dbReference type="EMBL" id="EFJ27293.1"/>
    </source>
</evidence>
<dbReference type="Pfam" id="PF06521">
    <property type="entry name" value="PAR1"/>
    <property type="match status" value="1"/>
</dbReference>
<accession>D8RKT7</accession>
<feature type="signal peptide" evidence="1">
    <location>
        <begin position="1"/>
        <end position="22"/>
    </location>
</feature>
<dbReference type="Proteomes" id="UP000001514">
    <property type="component" value="Unassembled WGS sequence"/>
</dbReference>
<dbReference type="OMA" id="PHICNFI"/>